<reference evidence="2" key="1">
    <citation type="journal article" date="2014" name="Int. J. Syst. Evol. Microbiol.">
        <title>Complete genome of a new Firmicutes species belonging to the dominant human colonic microbiota ('Ruminococcus bicirculans') reveals two chromosomes and a selective capacity to utilize plant glucans.</title>
        <authorList>
            <consortium name="NISC Comparative Sequencing Program"/>
            <person name="Wegmann U."/>
            <person name="Louis P."/>
            <person name="Goesmann A."/>
            <person name="Henrissat B."/>
            <person name="Duncan S.H."/>
            <person name="Flint H.J."/>
        </authorList>
    </citation>
    <scope>NUCLEOTIDE SEQUENCE</scope>
    <source>
        <strain evidence="2">NBRC 108565</strain>
    </source>
</reference>
<keyword evidence="4" id="KW-1185">Reference proteome</keyword>
<evidence type="ECO:0000313" key="2">
    <source>
        <dbReference type="EMBL" id="BDZ44029.1"/>
    </source>
</evidence>
<proteinExistence type="predicted"/>
<protein>
    <recommendedName>
        <fullName evidence="5">Helix-turn-helix domain-containing protein</fullName>
    </recommendedName>
</protein>
<evidence type="ECO:0000313" key="4">
    <source>
        <dbReference type="Proteomes" id="UP001321475"/>
    </source>
</evidence>
<reference evidence="2" key="3">
    <citation type="submission" date="2023-02" db="EMBL/GenBank/DDBJ databases">
        <authorList>
            <person name="Sun Q."/>
            <person name="Mori K."/>
        </authorList>
    </citation>
    <scope>NUCLEOTIDE SEQUENCE</scope>
    <source>
        <strain evidence="2">NBRC 108565</strain>
        <plasmid evidence="2">pNBRC108565a</plasmid>
    </source>
</reference>
<geneLocation type="plasmid" evidence="2 4">
    <name>pNBRC108565a</name>
</geneLocation>
<evidence type="ECO:0000256" key="1">
    <source>
        <dbReference type="SAM" id="MobiDB-lite"/>
    </source>
</evidence>
<gene>
    <name evidence="2" type="ORF">GCM10025865_33280</name>
    <name evidence="3" type="ORF">GCM10025865_33720</name>
</gene>
<dbReference type="EMBL" id="AP027730">
    <property type="protein sequence ID" value="BDZ44073.1"/>
    <property type="molecule type" value="Genomic_DNA"/>
</dbReference>
<reference evidence="4" key="2">
    <citation type="journal article" date="2019" name="Int. J. Syst. Evol. Microbiol.">
        <title>The Global Catalogue of Microorganisms (GCM) 10K type strain sequencing project: providing services to taxonomists for standard genome sequencing and annotation.</title>
        <authorList>
            <consortium name="The Broad Institute Genomics Platform"/>
            <consortium name="The Broad Institute Genome Sequencing Center for Infectious Disease"/>
            <person name="Wu L."/>
            <person name="Ma J."/>
        </authorList>
    </citation>
    <scope>NUCLEOTIDE SEQUENCE [LARGE SCALE GENOMIC DNA]</scope>
    <source>
        <strain evidence="4">NBRC 108565</strain>
    </source>
</reference>
<evidence type="ECO:0000313" key="3">
    <source>
        <dbReference type="EMBL" id="BDZ44073.1"/>
    </source>
</evidence>
<feature type="compositionally biased region" description="Basic residues" evidence="1">
    <location>
        <begin position="219"/>
        <end position="234"/>
    </location>
</feature>
<evidence type="ECO:0008006" key="5">
    <source>
        <dbReference type="Google" id="ProtNLM"/>
    </source>
</evidence>
<keyword evidence="2" id="KW-0614">Plasmid</keyword>
<accession>A0ABN6XGP3</accession>
<name>A0ABN6XGP3_9CELL</name>
<sequence length="234" mass="26062">MSTKGRGGGVALKLYLGLLRRSSAPPYDTRLSARRWAGLLALDDPARSGARRITDSFRRLENLGLIEVTASRGEPSLITLLCEDASRAPYTPPSAPPQKVQNRYLQIPDIIWRGYIQRMTAPGLAMLLIVLAEPESRAAGMWWSIENFPTWYKISPSMRAKGTKELQQLELLRVKKQMLDTPRGGNGDARDRVRNLYFFTDPTPPADTEDNGTETTRHIGAKAKVKVKGSQKIS</sequence>
<dbReference type="Proteomes" id="UP001321475">
    <property type="component" value="Plasmid pNBRC108565a"/>
</dbReference>
<organism evidence="2 4">
    <name type="scientific">Paraoerskovia sediminicola</name>
    <dbReference type="NCBI Taxonomy" id="1138587"/>
    <lineage>
        <taxon>Bacteria</taxon>
        <taxon>Bacillati</taxon>
        <taxon>Actinomycetota</taxon>
        <taxon>Actinomycetes</taxon>
        <taxon>Micrococcales</taxon>
        <taxon>Cellulomonadaceae</taxon>
        <taxon>Paraoerskovia</taxon>
    </lineage>
</organism>
<dbReference type="EMBL" id="AP027730">
    <property type="protein sequence ID" value="BDZ44029.1"/>
    <property type="molecule type" value="Genomic_DNA"/>
</dbReference>
<feature type="region of interest" description="Disordered" evidence="1">
    <location>
        <begin position="199"/>
        <end position="234"/>
    </location>
</feature>